<sequence length="79" mass="9052">MPFGECTITLQDVTYQLGLLVDGLPVSRCLTDFKKLIDDGKPAWNWFEELFGELPTPNKIKHFTVHFIDNVLHNGCYNP</sequence>
<dbReference type="EMBL" id="SDMP01000007">
    <property type="protein sequence ID" value="RYR49897.1"/>
    <property type="molecule type" value="Genomic_DNA"/>
</dbReference>
<keyword evidence="2" id="KW-1185">Reference proteome</keyword>
<evidence type="ECO:0000313" key="2">
    <source>
        <dbReference type="Proteomes" id="UP000289738"/>
    </source>
</evidence>
<name>A0A445CG68_ARAHY</name>
<proteinExistence type="predicted"/>
<dbReference type="AlphaFoldDB" id="A0A445CG68"/>
<comment type="caution">
    <text evidence="1">The sequence shown here is derived from an EMBL/GenBank/DDBJ whole genome shotgun (WGS) entry which is preliminary data.</text>
</comment>
<organism evidence="1 2">
    <name type="scientific">Arachis hypogaea</name>
    <name type="common">Peanut</name>
    <dbReference type="NCBI Taxonomy" id="3818"/>
    <lineage>
        <taxon>Eukaryota</taxon>
        <taxon>Viridiplantae</taxon>
        <taxon>Streptophyta</taxon>
        <taxon>Embryophyta</taxon>
        <taxon>Tracheophyta</taxon>
        <taxon>Spermatophyta</taxon>
        <taxon>Magnoliopsida</taxon>
        <taxon>eudicotyledons</taxon>
        <taxon>Gunneridae</taxon>
        <taxon>Pentapetalae</taxon>
        <taxon>rosids</taxon>
        <taxon>fabids</taxon>
        <taxon>Fabales</taxon>
        <taxon>Fabaceae</taxon>
        <taxon>Papilionoideae</taxon>
        <taxon>50 kb inversion clade</taxon>
        <taxon>dalbergioids sensu lato</taxon>
        <taxon>Dalbergieae</taxon>
        <taxon>Pterocarpus clade</taxon>
        <taxon>Arachis</taxon>
    </lineage>
</organism>
<gene>
    <name evidence="1" type="ORF">Ahy_A07g036419</name>
</gene>
<accession>A0A445CG68</accession>
<protein>
    <submittedName>
        <fullName evidence="1">Uncharacterized protein</fullName>
    </submittedName>
</protein>
<dbReference type="Proteomes" id="UP000289738">
    <property type="component" value="Chromosome A07"/>
</dbReference>
<reference evidence="1 2" key="1">
    <citation type="submission" date="2019-01" db="EMBL/GenBank/DDBJ databases">
        <title>Sequencing of cultivated peanut Arachis hypogaea provides insights into genome evolution and oil improvement.</title>
        <authorList>
            <person name="Chen X."/>
        </authorList>
    </citation>
    <scope>NUCLEOTIDE SEQUENCE [LARGE SCALE GENOMIC DNA]</scope>
    <source>
        <strain evidence="2">cv. Fuhuasheng</strain>
        <tissue evidence="1">Leaves</tissue>
    </source>
</reference>
<evidence type="ECO:0000313" key="1">
    <source>
        <dbReference type="EMBL" id="RYR49897.1"/>
    </source>
</evidence>